<dbReference type="AlphaFoldDB" id="A0A9J6GER7"/>
<dbReference type="EMBL" id="JABSTR010000006">
    <property type="protein sequence ID" value="KAH9373882.1"/>
    <property type="molecule type" value="Genomic_DNA"/>
</dbReference>
<gene>
    <name evidence="1" type="ORF">HPB48_000019</name>
</gene>
<reference evidence="1 2" key="1">
    <citation type="journal article" date="2020" name="Cell">
        <title>Large-Scale Comparative Analyses of Tick Genomes Elucidate Their Genetic Diversity and Vector Capacities.</title>
        <authorList>
            <consortium name="Tick Genome and Microbiome Consortium (TIGMIC)"/>
            <person name="Jia N."/>
            <person name="Wang J."/>
            <person name="Shi W."/>
            <person name="Du L."/>
            <person name="Sun Y."/>
            <person name="Zhan W."/>
            <person name="Jiang J.F."/>
            <person name="Wang Q."/>
            <person name="Zhang B."/>
            <person name="Ji P."/>
            <person name="Bell-Sakyi L."/>
            <person name="Cui X.M."/>
            <person name="Yuan T.T."/>
            <person name="Jiang B.G."/>
            <person name="Yang W.F."/>
            <person name="Lam T.T."/>
            <person name="Chang Q.C."/>
            <person name="Ding S.J."/>
            <person name="Wang X.J."/>
            <person name="Zhu J.G."/>
            <person name="Ruan X.D."/>
            <person name="Zhao L."/>
            <person name="Wei J.T."/>
            <person name="Ye R.Z."/>
            <person name="Que T.C."/>
            <person name="Du C.H."/>
            <person name="Zhou Y.H."/>
            <person name="Cheng J.X."/>
            <person name="Dai P.F."/>
            <person name="Guo W.B."/>
            <person name="Han X.H."/>
            <person name="Huang E.J."/>
            <person name="Li L.F."/>
            <person name="Wei W."/>
            <person name="Gao Y.C."/>
            <person name="Liu J.Z."/>
            <person name="Shao H.Z."/>
            <person name="Wang X."/>
            <person name="Wang C.C."/>
            <person name="Yang T.C."/>
            <person name="Huo Q.B."/>
            <person name="Li W."/>
            <person name="Chen H.Y."/>
            <person name="Chen S.E."/>
            <person name="Zhou L.G."/>
            <person name="Ni X.B."/>
            <person name="Tian J.H."/>
            <person name="Sheng Y."/>
            <person name="Liu T."/>
            <person name="Pan Y.S."/>
            <person name="Xia L.Y."/>
            <person name="Li J."/>
            <person name="Zhao F."/>
            <person name="Cao W.C."/>
        </authorList>
    </citation>
    <scope>NUCLEOTIDE SEQUENCE [LARGE SCALE GENOMIC DNA]</scope>
    <source>
        <strain evidence="1">HaeL-2018</strain>
    </source>
</reference>
<dbReference type="VEuPathDB" id="VectorBase:HLOH_053572"/>
<dbReference type="Proteomes" id="UP000821853">
    <property type="component" value="Chromosome 4"/>
</dbReference>
<proteinExistence type="predicted"/>
<keyword evidence="2" id="KW-1185">Reference proteome</keyword>
<organism evidence="1 2">
    <name type="scientific">Haemaphysalis longicornis</name>
    <name type="common">Bush tick</name>
    <dbReference type="NCBI Taxonomy" id="44386"/>
    <lineage>
        <taxon>Eukaryota</taxon>
        <taxon>Metazoa</taxon>
        <taxon>Ecdysozoa</taxon>
        <taxon>Arthropoda</taxon>
        <taxon>Chelicerata</taxon>
        <taxon>Arachnida</taxon>
        <taxon>Acari</taxon>
        <taxon>Parasitiformes</taxon>
        <taxon>Ixodida</taxon>
        <taxon>Ixodoidea</taxon>
        <taxon>Ixodidae</taxon>
        <taxon>Haemaphysalinae</taxon>
        <taxon>Haemaphysalis</taxon>
    </lineage>
</organism>
<evidence type="ECO:0000313" key="2">
    <source>
        <dbReference type="Proteomes" id="UP000821853"/>
    </source>
</evidence>
<name>A0A9J6GER7_HAELO</name>
<evidence type="ECO:0000313" key="1">
    <source>
        <dbReference type="EMBL" id="KAH9373882.1"/>
    </source>
</evidence>
<sequence>MHARRQAAAPANKRPSVQVCRGCSIGLLGFSPDDRARNIDLRMPATRHSPGDKLLLQPTSDLVCKCARVGVVCLVGAGQCVDDQKTQWILNPSKWVKLDMPGMQQPPYIGQQSTTHAPRWIQTFAEGIGASKGLREIILALCTNGFLYVCFQVCCQRRHRIHGI</sequence>
<protein>
    <submittedName>
        <fullName evidence="1">Uncharacterized protein</fullName>
    </submittedName>
</protein>
<accession>A0A9J6GER7</accession>
<comment type="caution">
    <text evidence="1">The sequence shown here is derived from an EMBL/GenBank/DDBJ whole genome shotgun (WGS) entry which is preliminary data.</text>
</comment>